<accession>A0A8J8MJY9</accession>
<dbReference type="SUPFAM" id="SSF89260">
    <property type="entry name" value="Collagen-binding domain"/>
    <property type="match status" value="2"/>
</dbReference>
<keyword evidence="3" id="KW-1185">Reference proteome</keyword>
<dbReference type="AlphaFoldDB" id="A0A8J8MJY9"/>
<sequence length="273" mass="31456">MINKKCIKRISLCITMMFLMVCFNNSIYAGVPIYNQEIEPNNTRDDANIIQLGQPFSGQISDSNDVDYFSYTPDERKKLTFLFIDQDGTTFNYYIIDRTDDNKLIHYGDISGTITKEFSFEADHECIIMIKSSNGNNSRYEASLSGETSYESVTIDSKESEFNNTIECVNKLSTEDALISAKISDSNDEDYFMFTAKNSGSKNFVFYPGSDANFYFFVYDMITHQYVYEGYLDTLGQSKVIPFNAQQYHHYRVYVTVNGSADNESYHFKCWNN</sequence>
<dbReference type="EMBL" id="CP058649">
    <property type="protein sequence ID" value="QUI23064.1"/>
    <property type="molecule type" value="Genomic_DNA"/>
</dbReference>
<dbReference type="KEGG" id="vpy:HZI73_12540"/>
<keyword evidence="1" id="KW-0732">Signal</keyword>
<protein>
    <submittedName>
        <fullName evidence="2">Uncharacterized protein</fullName>
    </submittedName>
</protein>
<evidence type="ECO:0000256" key="1">
    <source>
        <dbReference type="SAM" id="SignalP"/>
    </source>
</evidence>
<organism evidence="2 3">
    <name type="scientific">Vallitalea pronyensis</name>
    <dbReference type="NCBI Taxonomy" id="1348613"/>
    <lineage>
        <taxon>Bacteria</taxon>
        <taxon>Bacillati</taxon>
        <taxon>Bacillota</taxon>
        <taxon>Clostridia</taxon>
        <taxon>Lachnospirales</taxon>
        <taxon>Vallitaleaceae</taxon>
        <taxon>Vallitalea</taxon>
    </lineage>
</organism>
<dbReference type="RefSeq" id="WP_212698565.1">
    <property type="nucleotide sequence ID" value="NZ_CP058649.1"/>
</dbReference>
<evidence type="ECO:0000313" key="3">
    <source>
        <dbReference type="Proteomes" id="UP000683246"/>
    </source>
</evidence>
<proteinExistence type="predicted"/>
<evidence type="ECO:0000313" key="2">
    <source>
        <dbReference type="EMBL" id="QUI23064.1"/>
    </source>
</evidence>
<name>A0A8J8MJY9_9FIRM</name>
<dbReference type="Gene3D" id="2.60.120.380">
    <property type="match status" value="2"/>
</dbReference>
<feature type="chain" id="PRO_5035148617" evidence="1">
    <location>
        <begin position="30"/>
        <end position="273"/>
    </location>
</feature>
<gene>
    <name evidence="2" type="ORF">HZI73_12540</name>
</gene>
<reference evidence="2" key="1">
    <citation type="submission" date="2020-07" db="EMBL/GenBank/DDBJ databases">
        <title>Vallitalea pronyensis genome.</title>
        <authorList>
            <person name="Postec A."/>
        </authorList>
    </citation>
    <scope>NUCLEOTIDE SEQUENCE</scope>
    <source>
        <strain evidence="2">FatNI3</strain>
    </source>
</reference>
<dbReference type="Proteomes" id="UP000683246">
    <property type="component" value="Chromosome"/>
</dbReference>
<feature type="signal peptide" evidence="1">
    <location>
        <begin position="1"/>
        <end position="29"/>
    </location>
</feature>